<organism evidence="1 2">
    <name type="scientific">Lactuca saligna</name>
    <name type="common">Willowleaf lettuce</name>
    <dbReference type="NCBI Taxonomy" id="75948"/>
    <lineage>
        <taxon>Eukaryota</taxon>
        <taxon>Viridiplantae</taxon>
        <taxon>Streptophyta</taxon>
        <taxon>Embryophyta</taxon>
        <taxon>Tracheophyta</taxon>
        <taxon>Spermatophyta</taxon>
        <taxon>Magnoliopsida</taxon>
        <taxon>eudicotyledons</taxon>
        <taxon>Gunneridae</taxon>
        <taxon>Pentapetalae</taxon>
        <taxon>asterids</taxon>
        <taxon>campanulids</taxon>
        <taxon>Asterales</taxon>
        <taxon>Asteraceae</taxon>
        <taxon>Cichorioideae</taxon>
        <taxon>Cichorieae</taxon>
        <taxon>Lactucinae</taxon>
        <taxon>Lactuca</taxon>
    </lineage>
</organism>
<keyword evidence="2" id="KW-1185">Reference proteome</keyword>
<name>A0AA35ZIR9_LACSI</name>
<dbReference type="AlphaFoldDB" id="A0AA35ZIR9"/>
<evidence type="ECO:0000313" key="1">
    <source>
        <dbReference type="EMBL" id="CAI9293384.1"/>
    </source>
</evidence>
<dbReference type="EMBL" id="OX465083">
    <property type="protein sequence ID" value="CAI9293384.1"/>
    <property type="molecule type" value="Genomic_DNA"/>
</dbReference>
<evidence type="ECO:0000313" key="2">
    <source>
        <dbReference type="Proteomes" id="UP001177003"/>
    </source>
</evidence>
<proteinExistence type="predicted"/>
<reference evidence="1" key="1">
    <citation type="submission" date="2023-04" db="EMBL/GenBank/DDBJ databases">
        <authorList>
            <person name="Vijverberg K."/>
            <person name="Xiong W."/>
            <person name="Schranz E."/>
        </authorList>
    </citation>
    <scope>NUCLEOTIDE SEQUENCE</scope>
</reference>
<accession>A0AA35ZIR9</accession>
<protein>
    <submittedName>
        <fullName evidence="1">Uncharacterized protein</fullName>
    </submittedName>
</protein>
<gene>
    <name evidence="1" type="ORF">LSALG_LOCUS32408</name>
</gene>
<dbReference type="Proteomes" id="UP001177003">
    <property type="component" value="Chromosome 7"/>
</dbReference>
<sequence length="126" mass="14592">MLYDTPQDSEKLLSGHRSMELDEIGCQKVNKKLWTTKHDVALTHKSKMKVFHDTKHRVKKSSNKNNAYLFKERFKRYHGKIKGKMVYLYKVKEGMLYGPISQSTVNNLLADFQGSQLAYDPPLASL</sequence>